<proteinExistence type="predicted"/>
<gene>
    <name evidence="1" type="ORF">QF035_009034</name>
</gene>
<dbReference type="Proteomes" id="UP001230328">
    <property type="component" value="Unassembled WGS sequence"/>
</dbReference>
<protein>
    <recommendedName>
        <fullName evidence="3">IrrE N-terminal-like domain-containing protein</fullName>
    </recommendedName>
</protein>
<evidence type="ECO:0000313" key="1">
    <source>
        <dbReference type="EMBL" id="MDQ1031452.1"/>
    </source>
</evidence>
<sequence>MDRSVEPHTGRTSLATDFGNAASLRHRAAGPVSRIEDTIHSHRRELARDRARVRRVVSKLKLPQDPGIQDVVAAAEQLRGREILRLDHPLPPGLSGFCFELPDQDVLIGTTRKSERYRTHVRAHEIGHLVMDDEQPGNGCSINSHGFLDLDAFPLDQLALPADVVKEVLTRPVHLRTTTTKHLTDPVERPAETFALEILSLLRFDARTRGTGPINSALAHRSTTL</sequence>
<comment type="caution">
    <text evidence="1">The sequence shown here is derived from an EMBL/GenBank/DDBJ whole genome shotgun (WGS) entry which is preliminary data.</text>
</comment>
<reference evidence="1 2" key="1">
    <citation type="submission" date="2023-07" db="EMBL/GenBank/DDBJ databases">
        <title>Comparative genomics of wheat-associated soil bacteria to identify genetic determinants of phenazine resistance.</title>
        <authorList>
            <person name="Mouncey N."/>
        </authorList>
    </citation>
    <scope>NUCLEOTIDE SEQUENCE [LARGE SCALE GENOMIC DNA]</scope>
    <source>
        <strain evidence="1 2">V2I4</strain>
    </source>
</reference>
<dbReference type="EMBL" id="JAUSZI010000002">
    <property type="protein sequence ID" value="MDQ1031452.1"/>
    <property type="molecule type" value="Genomic_DNA"/>
</dbReference>
<evidence type="ECO:0000313" key="2">
    <source>
        <dbReference type="Proteomes" id="UP001230328"/>
    </source>
</evidence>
<organism evidence="1 2">
    <name type="scientific">Streptomyces umbrinus</name>
    <dbReference type="NCBI Taxonomy" id="67370"/>
    <lineage>
        <taxon>Bacteria</taxon>
        <taxon>Bacillati</taxon>
        <taxon>Actinomycetota</taxon>
        <taxon>Actinomycetes</taxon>
        <taxon>Kitasatosporales</taxon>
        <taxon>Streptomycetaceae</taxon>
        <taxon>Streptomyces</taxon>
        <taxon>Streptomyces phaeochromogenes group</taxon>
    </lineage>
</organism>
<keyword evidence="2" id="KW-1185">Reference proteome</keyword>
<name>A0ABU0T729_9ACTN</name>
<evidence type="ECO:0008006" key="3">
    <source>
        <dbReference type="Google" id="ProtNLM"/>
    </source>
</evidence>
<dbReference type="RefSeq" id="WP_307527605.1">
    <property type="nucleotide sequence ID" value="NZ_JAUSZI010000002.1"/>
</dbReference>
<accession>A0ABU0T729</accession>